<protein>
    <submittedName>
        <fullName evidence="1">Uncharacterized protein</fullName>
    </submittedName>
</protein>
<dbReference type="OrthoDB" id="3700556at2759"/>
<organism evidence="1 2">
    <name type="scientific">Penicillium salamii</name>
    <dbReference type="NCBI Taxonomy" id="1612424"/>
    <lineage>
        <taxon>Eukaryota</taxon>
        <taxon>Fungi</taxon>
        <taxon>Dikarya</taxon>
        <taxon>Ascomycota</taxon>
        <taxon>Pezizomycotina</taxon>
        <taxon>Eurotiomycetes</taxon>
        <taxon>Eurotiomycetidae</taxon>
        <taxon>Eurotiales</taxon>
        <taxon>Aspergillaceae</taxon>
        <taxon>Penicillium</taxon>
    </lineage>
</organism>
<evidence type="ECO:0000313" key="1">
    <source>
        <dbReference type="EMBL" id="CAG8360238.1"/>
    </source>
</evidence>
<reference evidence="1" key="1">
    <citation type="submission" date="2021-07" db="EMBL/GenBank/DDBJ databases">
        <authorList>
            <person name="Branca A.L. A."/>
        </authorList>
    </citation>
    <scope>NUCLEOTIDE SEQUENCE</scope>
</reference>
<accession>A0A9W4IT42</accession>
<dbReference type="AlphaFoldDB" id="A0A9W4IT42"/>
<name>A0A9W4IT42_9EURO</name>
<evidence type="ECO:0000313" key="2">
    <source>
        <dbReference type="Proteomes" id="UP001152646"/>
    </source>
</evidence>
<dbReference type="Proteomes" id="UP001152646">
    <property type="component" value="Unassembled WGS sequence"/>
</dbReference>
<dbReference type="EMBL" id="CAJVPA010000133">
    <property type="protein sequence ID" value="CAG8360238.1"/>
    <property type="molecule type" value="Genomic_DNA"/>
</dbReference>
<proteinExistence type="predicted"/>
<comment type="caution">
    <text evidence="1">The sequence shown here is derived from an EMBL/GenBank/DDBJ whole genome shotgun (WGS) entry which is preliminary data.</text>
</comment>
<gene>
    <name evidence="1" type="ORF">PSALAMII_LOCUS3805</name>
</gene>
<sequence length="238" mass="26928">MFRRPRLTEADGRSLRLSKILQPTDMIPWSSLAMWYLGVPIGLGVSVPNRAPTPEVLDDLPNPQQVLEEINAGYRRLDPSCTVFDYPLGDPGEEGTQLFLIPDSFARIFEEDMSDPSTRTVDATSTTRFHSYGNLHYPLEPTLVESFVKATIDEETDPGFPGYSTWEASLQAWISMMGGYLEVNNDILDMCTDEKAVQWYSERFGRIREAKFGPRDLRITKRLGSGKEMPIDMRGNPL</sequence>